<evidence type="ECO:0000256" key="1">
    <source>
        <dbReference type="SAM" id="SignalP"/>
    </source>
</evidence>
<protein>
    <recommendedName>
        <fullName evidence="4">Peptidase inhibitor I78 family protein</fullName>
    </recommendedName>
</protein>
<reference evidence="2 3" key="1">
    <citation type="submission" date="2012-11" db="EMBL/GenBank/DDBJ databases">
        <authorList>
            <person name="Linke B."/>
        </authorList>
    </citation>
    <scope>NUCLEOTIDE SEQUENCE [LARGE SCALE GENOMIC DNA]</scope>
    <source>
        <strain evidence="3">CFBP 1232</strain>
    </source>
</reference>
<feature type="chain" id="PRO_5032305717" description="Peptidase inhibitor I78 family protein" evidence="1">
    <location>
        <begin position="23"/>
        <end position="98"/>
    </location>
</feature>
<proteinExistence type="predicted"/>
<accession>A0A831A0I6</accession>
<dbReference type="AlphaFoldDB" id="A0A831A0I6"/>
<name>A0A831A0I6_ERWAM</name>
<comment type="caution">
    <text evidence="2">The sequence shown here is derived from an EMBL/GenBank/DDBJ whole genome shotgun (WGS) entry which is preliminary data.</text>
</comment>
<dbReference type="InterPro" id="IPR021719">
    <property type="entry name" value="Prot_inh_I78"/>
</dbReference>
<dbReference type="PROSITE" id="PS51257">
    <property type="entry name" value="PROKAR_LIPOPROTEIN"/>
    <property type="match status" value="1"/>
</dbReference>
<dbReference type="Proteomes" id="UP000013111">
    <property type="component" value="Unassembled WGS sequence"/>
</dbReference>
<reference evidence="2 3" key="2">
    <citation type="submission" date="2013-04" db="EMBL/GenBank/DDBJ databases">
        <title>Comparative genomics of 12 strains of Erwinia amylovora identifies a pan-genome with a large conserved core and provides insights into host specificity.</title>
        <authorList>
            <person name="Mann R.A."/>
            <person name="Smits T.H.M."/>
            <person name="Buehlmann A."/>
            <person name="Blom J."/>
            <person name="Goesmann A."/>
            <person name="Frey J.E."/>
            <person name="Plummer K.M."/>
            <person name="Beer S.V."/>
            <person name="Luck J."/>
            <person name="Duffy B."/>
            <person name="Rodoni B."/>
        </authorList>
    </citation>
    <scope>NUCLEOTIDE SEQUENCE [LARGE SCALE GENOMIC DNA]</scope>
    <source>
        <strain evidence="3">CFBP 1232</strain>
    </source>
</reference>
<sequence>MKYHGKIAAMLALMVLAGCQSADNQSRTSTMVDPEMDRCGASQYQQYVGKPLKAIETLRFEHAVRAIPYNAAVTMDFNLNRINFMGDKQGNISQVYCG</sequence>
<dbReference type="Pfam" id="PF11720">
    <property type="entry name" value="Inhibitor_I78"/>
    <property type="match status" value="1"/>
</dbReference>
<feature type="signal peptide" evidence="1">
    <location>
        <begin position="1"/>
        <end position="22"/>
    </location>
</feature>
<dbReference type="EMBL" id="CAPB01000008">
    <property type="protein sequence ID" value="CCO92890.1"/>
    <property type="molecule type" value="Genomic_DNA"/>
</dbReference>
<dbReference type="GeneID" id="97605231"/>
<evidence type="ECO:0000313" key="3">
    <source>
        <dbReference type="Proteomes" id="UP000013111"/>
    </source>
</evidence>
<dbReference type="RefSeq" id="WP_004156157.1">
    <property type="nucleotide sequence ID" value="NZ_BAYW01000006.1"/>
</dbReference>
<organism evidence="2 3">
    <name type="scientific">Erwinia amylovora NBRC 12687 = CFBP 1232</name>
    <dbReference type="NCBI Taxonomy" id="1219359"/>
    <lineage>
        <taxon>Bacteria</taxon>
        <taxon>Pseudomonadati</taxon>
        <taxon>Pseudomonadota</taxon>
        <taxon>Gammaproteobacteria</taxon>
        <taxon>Enterobacterales</taxon>
        <taxon>Erwiniaceae</taxon>
        <taxon>Erwinia</taxon>
    </lineage>
</organism>
<dbReference type="Gene3D" id="3.30.10.10">
    <property type="entry name" value="Trypsin Inhibitor V, subunit A"/>
    <property type="match status" value="1"/>
</dbReference>
<evidence type="ECO:0008006" key="4">
    <source>
        <dbReference type="Google" id="ProtNLM"/>
    </source>
</evidence>
<keyword evidence="1" id="KW-0732">Signal</keyword>
<gene>
    <name evidence="2" type="ORF">BN437_0936</name>
</gene>
<evidence type="ECO:0000313" key="2">
    <source>
        <dbReference type="EMBL" id="CCO92890.1"/>
    </source>
</evidence>